<dbReference type="AlphaFoldDB" id="E3ZSL1"/>
<feature type="non-terminal residue" evidence="1">
    <location>
        <position position="1"/>
    </location>
</feature>
<organism evidence="1">
    <name type="scientific">Listeria seeligeri FSL N1-067</name>
    <dbReference type="NCBI Taxonomy" id="702453"/>
    <lineage>
        <taxon>Bacteria</taxon>
        <taxon>Bacillati</taxon>
        <taxon>Bacillota</taxon>
        <taxon>Bacilli</taxon>
        <taxon>Bacillales</taxon>
        <taxon>Listeriaceae</taxon>
        <taxon>Listeria</taxon>
    </lineage>
</organism>
<reference evidence="1" key="1">
    <citation type="journal article" date="2010" name="Microbiol. Resour. Announc.">
        <title>Comparative genomics of the bacterial genus Listeria: Genome evolution is characterized by limited gene acquisition and limited gene loss.</title>
        <authorList>
            <person name="den Bakker H.C."/>
            <person name="Cummings C.A."/>
            <person name="Ferreira V."/>
            <person name="Vatta P."/>
            <person name="Orsi R.H."/>
            <person name="Degoricija L."/>
            <person name="Barker M."/>
            <person name="Petrauskene O."/>
            <person name="Furtado M.R."/>
            <person name="Wiedmann M."/>
        </authorList>
    </citation>
    <scope>NUCLEOTIDE SEQUENCE [LARGE SCALE GENOMIC DNA]</scope>
    <source>
        <strain evidence="1">FSL N1-067</strain>
    </source>
</reference>
<dbReference type="EMBL" id="ADXJ01000835">
    <property type="protein sequence ID" value="EFR99374.1"/>
    <property type="molecule type" value="Genomic_DNA"/>
</dbReference>
<accession>E3ZSL1</accession>
<gene>
    <name evidence="1" type="ORF">NT03LS_2497a</name>
</gene>
<dbReference type="GO" id="GO:0016740">
    <property type="term" value="F:transferase activity"/>
    <property type="evidence" value="ECO:0007669"/>
    <property type="project" value="UniProtKB-KW"/>
</dbReference>
<evidence type="ECO:0000313" key="1">
    <source>
        <dbReference type="EMBL" id="EFR99374.1"/>
    </source>
</evidence>
<proteinExistence type="predicted"/>
<dbReference type="Proteomes" id="UP000004302">
    <property type="component" value="Chromosome"/>
</dbReference>
<dbReference type="HOGENOM" id="CLU_3128890_0_0_9"/>
<keyword evidence="1" id="KW-0808">Transferase</keyword>
<sequence>LLIKRLHFMRTVIYRVQRTKKGDANDKNLVYKLIFLSALSYAGKTSGEGF</sequence>
<comment type="caution">
    <text evidence="1">The sequence shown here is derived from an EMBL/GenBank/DDBJ whole genome shotgun (WGS) entry which is preliminary data.</text>
</comment>
<protein>
    <submittedName>
        <fullName evidence="1">Acetyltransferase</fullName>
    </submittedName>
</protein>
<name>E3ZSL1_LISSE</name>